<dbReference type="InterPro" id="IPR036388">
    <property type="entry name" value="WH-like_DNA-bd_sf"/>
</dbReference>
<dbReference type="Pfam" id="PF03466">
    <property type="entry name" value="LysR_substrate"/>
    <property type="match status" value="1"/>
</dbReference>
<dbReference type="InterPro" id="IPR005119">
    <property type="entry name" value="LysR_subst-bd"/>
</dbReference>
<dbReference type="FunFam" id="1.10.10.10:FF:000001">
    <property type="entry name" value="LysR family transcriptional regulator"/>
    <property type="match status" value="1"/>
</dbReference>
<keyword evidence="4" id="KW-0804">Transcription</keyword>
<keyword evidence="3" id="KW-0238">DNA-binding</keyword>
<organism evidence="6 7">
    <name type="scientific">Pseudomonas morbosilactucae</name>
    <dbReference type="NCBI Taxonomy" id="2938197"/>
    <lineage>
        <taxon>Bacteria</taxon>
        <taxon>Pseudomonadati</taxon>
        <taxon>Pseudomonadota</taxon>
        <taxon>Gammaproteobacteria</taxon>
        <taxon>Pseudomonadales</taxon>
        <taxon>Pseudomonadaceae</taxon>
        <taxon>Pseudomonas</taxon>
    </lineage>
</organism>
<dbReference type="PRINTS" id="PR00039">
    <property type="entry name" value="HTHLYSR"/>
</dbReference>
<gene>
    <name evidence="6" type="ORF">M1B34_11690</name>
</gene>
<evidence type="ECO:0000256" key="3">
    <source>
        <dbReference type="ARBA" id="ARBA00023125"/>
    </source>
</evidence>
<dbReference type="CDD" id="cd08414">
    <property type="entry name" value="PBP2_LTTR_aromatics_like"/>
    <property type="match status" value="1"/>
</dbReference>
<evidence type="ECO:0000256" key="1">
    <source>
        <dbReference type="ARBA" id="ARBA00009437"/>
    </source>
</evidence>
<dbReference type="GO" id="GO:0003700">
    <property type="term" value="F:DNA-binding transcription factor activity"/>
    <property type="evidence" value="ECO:0007669"/>
    <property type="project" value="InterPro"/>
</dbReference>
<evidence type="ECO:0000313" key="7">
    <source>
        <dbReference type="Proteomes" id="UP001155059"/>
    </source>
</evidence>
<dbReference type="PANTHER" id="PTHR30346">
    <property type="entry name" value="TRANSCRIPTIONAL DUAL REGULATOR HCAR-RELATED"/>
    <property type="match status" value="1"/>
</dbReference>
<dbReference type="PROSITE" id="PS50931">
    <property type="entry name" value="HTH_LYSR"/>
    <property type="match status" value="1"/>
</dbReference>
<comment type="similarity">
    <text evidence="1">Belongs to the LysR transcriptional regulatory family.</text>
</comment>
<proteinExistence type="inferred from homology"/>
<reference evidence="6 7" key="1">
    <citation type="journal article" date="2022" name="Int. J. Syst. Evol. Microbiol.">
        <title>Pseudomonas aegrilactucae sp. nov. and Pseudomonas morbosilactucae sp. nov., pathogens causing bacterial rot of lettuce in Japan.</title>
        <authorList>
            <person name="Sawada H."/>
            <person name="Fujikawa T."/>
            <person name="Satou M."/>
        </authorList>
    </citation>
    <scope>NUCLEOTIDE SEQUENCE [LARGE SCALE GENOMIC DNA]</scope>
    <source>
        <strain evidence="6 7">MAFF 302030</strain>
    </source>
</reference>
<dbReference type="GO" id="GO:0003677">
    <property type="term" value="F:DNA binding"/>
    <property type="evidence" value="ECO:0007669"/>
    <property type="project" value="UniProtKB-KW"/>
</dbReference>
<dbReference type="Proteomes" id="UP001155059">
    <property type="component" value="Unassembled WGS sequence"/>
</dbReference>
<dbReference type="AlphaFoldDB" id="A0A9X2C6Q0"/>
<dbReference type="PANTHER" id="PTHR30346:SF0">
    <property type="entry name" value="HCA OPERON TRANSCRIPTIONAL ACTIVATOR HCAR"/>
    <property type="match status" value="1"/>
</dbReference>
<dbReference type="Pfam" id="PF00126">
    <property type="entry name" value="HTH_1"/>
    <property type="match status" value="1"/>
</dbReference>
<dbReference type="Gene3D" id="3.40.190.10">
    <property type="entry name" value="Periplasmic binding protein-like II"/>
    <property type="match status" value="2"/>
</dbReference>
<evidence type="ECO:0000256" key="2">
    <source>
        <dbReference type="ARBA" id="ARBA00023015"/>
    </source>
</evidence>
<protein>
    <submittedName>
        <fullName evidence="6">LysR family transcriptional regulator</fullName>
    </submittedName>
</protein>
<accession>A0A9X2C6Q0</accession>
<sequence length="313" mass="34328">MIETRLLRQFIAVAEELHFHKAALRLHMAQPPLSQAISRLEGKLGFSLFTRSRREVKLTPAGSAFLQTAYSTLKTLEHGVEHARQVAEGSAGTLTITAVSIAHYESLLNTLKQFRERFPKVQLILKEMPSAQQAEAMVSGEADIAFMRKLPMPGHNIESRLVLDEALLMALPIQHANAQAEQIDLRDFADEAFVFTPEALGSGYHQHLIALCEAAGFYPKVVQESAQIHTVIGLVACGFGVALVPESIAHSFNGDKVVFRPLLPVNAAPNPAIGLYMNRHRDNQSPLVNSFIALFDFSHPPQAEPGIQSLGLS</sequence>
<dbReference type="SUPFAM" id="SSF46785">
    <property type="entry name" value="Winged helix' DNA-binding domain"/>
    <property type="match status" value="1"/>
</dbReference>
<evidence type="ECO:0000256" key="4">
    <source>
        <dbReference type="ARBA" id="ARBA00023163"/>
    </source>
</evidence>
<evidence type="ECO:0000313" key="6">
    <source>
        <dbReference type="EMBL" id="MCK9798369.1"/>
    </source>
</evidence>
<dbReference type="GO" id="GO:0032993">
    <property type="term" value="C:protein-DNA complex"/>
    <property type="evidence" value="ECO:0007669"/>
    <property type="project" value="TreeGrafter"/>
</dbReference>
<dbReference type="InterPro" id="IPR000847">
    <property type="entry name" value="LysR_HTH_N"/>
</dbReference>
<comment type="caution">
    <text evidence="6">The sequence shown here is derived from an EMBL/GenBank/DDBJ whole genome shotgun (WGS) entry which is preliminary data.</text>
</comment>
<dbReference type="RefSeq" id="WP_268265234.1">
    <property type="nucleotide sequence ID" value="NZ_JALQCW010000025.1"/>
</dbReference>
<evidence type="ECO:0000259" key="5">
    <source>
        <dbReference type="PROSITE" id="PS50931"/>
    </source>
</evidence>
<dbReference type="EMBL" id="JALQCW010000025">
    <property type="protein sequence ID" value="MCK9798369.1"/>
    <property type="molecule type" value="Genomic_DNA"/>
</dbReference>
<dbReference type="SUPFAM" id="SSF53850">
    <property type="entry name" value="Periplasmic binding protein-like II"/>
    <property type="match status" value="1"/>
</dbReference>
<dbReference type="Gene3D" id="1.10.10.10">
    <property type="entry name" value="Winged helix-like DNA-binding domain superfamily/Winged helix DNA-binding domain"/>
    <property type="match status" value="1"/>
</dbReference>
<keyword evidence="2" id="KW-0805">Transcription regulation</keyword>
<dbReference type="InterPro" id="IPR036390">
    <property type="entry name" value="WH_DNA-bd_sf"/>
</dbReference>
<reference evidence="6 7" key="2">
    <citation type="journal article" date="2023" name="Plant Pathol.">
        <title>Dismantling and reorganizing Pseudomonas marginalis sensu#lato.</title>
        <authorList>
            <person name="Sawada H."/>
            <person name="Fujikawa T."/>
            <person name="Satou M."/>
        </authorList>
    </citation>
    <scope>NUCLEOTIDE SEQUENCE [LARGE SCALE GENOMIC DNA]</scope>
    <source>
        <strain evidence="6 7">MAFF 302030</strain>
    </source>
</reference>
<name>A0A9X2C6Q0_9PSED</name>
<feature type="domain" description="HTH lysR-type" evidence="5">
    <location>
        <begin position="2"/>
        <end position="59"/>
    </location>
</feature>